<evidence type="ECO:0000256" key="1">
    <source>
        <dbReference type="SAM" id="Coils"/>
    </source>
</evidence>
<sequence length="113" mass="12368">MTQQYVDLQQQLTELRSEAAAYTRLFERAQSMKDMITIQQALTKVNAEMQNLTQQAHQLRQTVALASVDVTLTNLRAAGRGTPSPVVQALEQSMGVLGSSALALLDVVAWLVP</sequence>
<keyword evidence="1" id="KW-0175">Coiled coil</keyword>
<dbReference type="EMBL" id="BMOY01000009">
    <property type="protein sequence ID" value="GGJ01612.1"/>
    <property type="molecule type" value="Genomic_DNA"/>
</dbReference>
<reference evidence="3" key="1">
    <citation type="journal article" date="2014" name="Int. J. Syst. Evol. Microbiol.">
        <title>Complete genome sequence of Corynebacterium casei LMG S-19264T (=DSM 44701T), isolated from a smear-ripened cheese.</title>
        <authorList>
            <consortium name="US DOE Joint Genome Institute (JGI-PGF)"/>
            <person name="Walter F."/>
            <person name="Albersmeier A."/>
            <person name="Kalinowski J."/>
            <person name="Ruckert C."/>
        </authorList>
    </citation>
    <scope>NUCLEOTIDE SEQUENCE</scope>
    <source>
        <strain evidence="3">JCM 18487</strain>
    </source>
</reference>
<accession>A0A917NJ47</accession>
<evidence type="ECO:0000313" key="3">
    <source>
        <dbReference type="EMBL" id="GGJ01612.1"/>
    </source>
</evidence>
<comment type="caution">
    <text evidence="3">The sequence shown here is derived from an EMBL/GenBank/DDBJ whole genome shotgun (WGS) entry which is preliminary data.</text>
</comment>
<evidence type="ECO:0000259" key="2">
    <source>
        <dbReference type="Pfam" id="PF14257"/>
    </source>
</evidence>
<protein>
    <recommendedName>
        <fullName evidence="2">DUF4349 domain-containing protein</fullName>
    </recommendedName>
</protein>
<evidence type="ECO:0000313" key="4">
    <source>
        <dbReference type="Proteomes" id="UP000637695"/>
    </source>
</evidence>
<reference evidence="3" key="2">
    <citation type="submission" date="2020-09" db="EMBL/GenBank/DDBJ databases">
        <authorList>
            <person name="Sun Q."/>
            <person name="Ohkuma M."/>
        </authorList>
    </citation>
    <scope>NUCLEOTIDE SEQUENCE</scope>
    <source>
        <strain evidence="3">JCM 18487</strain>
    </source>
</reference>
<gene>
    <name evidence="3" type="ORF">GCM10010885_08520</name>
</gene>
<proteinExistence type="predicted"/>
<name>A0A917NJ47_9BACL</name>
<dbReference type="RefSeq" id="WP_188881352.1">
    <property type="nucleotide sequence ID" value="NZ_BMOY01000009.1"/>
</dbReference>
<feature type="domain" description="DUF4349" evidence="2">
    <location>
        <begin position="2"/>
        <end position="113"/>
    </location>
</feature>
<keyword evidence="4" id="KW-1185">Reference proteome</keyword>
<dbReference type="InterPro" id="IPR025645">
    <property type="entry name" value="DUF4349"/>
</dbReference>
<feature type="coiled-coil region" evidence="1">
    <location>
        <begin position="5"/>
        <end position="62"/>
    </location>
</feature>
<organism evidence="3 4">
    <name type="scientific">Alicyclobacillus cellulosilyticus</name>
    <dbReference type="NCBI Taxonomy" id="1003997"/>
    <lineage>
        <taxon>Bacteria</taxon>
        <taxon>Bacillati</taxon>
        <taxon>Bacillota</taxon>
        <taxon>Bacilli</taxon>
        <taxon>Bacillales</taxon>
        <taxon>Alicyclobacillaceae</taxon>
        <taxon>Alicyclobacillus</taxon>
    </lineage>
</organism>
<dbReference type="Pfam" id="PF14257">
    <property type="entry name" value="DUF4349"/>
    <property type="match status" value="1"/>
</dbReference>
<dbReference type="Proteomes" id="UP000637695">
    <property type="component" value="Unassembled WGS sequence"/>
</dbReference>
<dbReference type="AlphaFoldDB" id="A0A917NJ47"/>